<accession>A0A136A3M4</accession>
<evidence type="ECO:0000313" key="1">
    <source>
        <dbReference type="EMBL" id="KXI29843.1"/>
    </source>
</evidence>
<dbReference type="Proteomes" id="UP000070299">
    <property type="component" value="Unassembled WGS sequence"/>
</dbReference>
<sequence>MTKKISRICQMDDWIFEVKMVRALKVRKHGEPYSAVANLTANGEQVYIDSHLSISNEELSKEDFMTIYRFCESMGMKNISYDRIKNGVKSAKVVDILENQQPKPSIRLVK</sequence>
<comment type="caution">
    <text evidence="1">The sequence shown here is derived from an EMBL/GenBank/DDBJ whole genome shotgun (WGS) entry which is preliminary data.</text>
</comment>
<name>A0A136A3M4_9ALTE</name>
<dbReference type="EMBL" id="LSNE01000003">
    <property type="protein sequence ID" value="KXI29843.1"/>
    <property type="molecule type" value="Genomic_DNA"/>
</dbReference>
<dbReference type="OrthoDB" id="6385903at2"/>
<proteinExistence type="predicted"/>
<protein>
    <submittedName>
        <fullName evidence="1">Uncharacterized protein</fullName>
    </submittedName>
</protein>
<gene>
    <name evidence="1" type="ORF">AX660_07375</name>
</gene>
<evidence type="ECO:0000313" key="2">
    <source>
        <dbReference type="Proteomes" id="UP000070299"/>
    </source>
</evidence>
<dbReference type="RefSeq" id="WP_068373099.1">
    <property type="nucleotide sequence ID" value="NZ_LSNE01000003.1"/>
</dbReference>
<organism evidence="1 2">
    <name type="scientific">Paraglaciecola hydrolytica</name>
    <dbReference type="NCBI Taxonomy" id="1799789"/>
    <lineage>
        <taxon>Bacteria</taxon>
        <taxon>Pseudomonadati</taxon>
        <taxon>Pseudomonadota</taxon>
        <taxon>Gammaproteobacteria</taxon>
        <taxon>Alteromonadales</taxon>
        <taxon>Alteromonadaceae</taxon>
        <taxon>Paraglaciecola</taxon>
    </lineage>
</organism>
<dbReference type="AlphaFoldDB" id="A0A136A3M4"/>
<reference evidence="2" key="1">
    <citation type="submission" date="2016-02" db="EMBL/GenBank/DDBJ databases">
        <authorList>
            <person name="Schultz-Johansen M."/>
            <person name="Glaring M.A."/>
            <person name="Bech P.K."/>
            <person name="Stougaard P."/>
        </authorList>
    </citation>
    <scope>NUCLEOTIDE SEQUENCE [LARGE SCALE GENOMIC DNA]</scope>
    <source>
        <strain evidence="2">S66</strain>
    </source>
</reference>
<keyword evidence="2" id="KW-1185">Reference proteome</keyword>